<dbReference type="EMBL" id="BCNV01000011">
    <property type="protein sequence ID" value="GAS85666.1"/>
    <property type="molecule type" value="Genomic_DNA"/>
</dbReference>
<evidence type="ECO:0000313" key="2">
    <source>
        <dbReference type="EMBL" id="GAS85666.1"/>
    </source>
</evidence>
<dbReference type="AlphaFoldDB" id="A0A100VT74"/>
<gene>
    <name evidence="2" type="ORF">PAHA3_5800</name>
</gene>
<accession>A0A100VT74</accession>
<reference evidence="2 3" key="1">
    <citation type="journal article" date="2016" name="Genome Announc.">
        <title>Draft Genome Sequence of Paenibacillus amylolyticus Heshi-A3, Isolated from Fermented Rice Bran in a Japanese Fermented Seafood Dish.</title>
        <authorList>
            <person name="Akuzawa S."/>
            <person name="Nagaoka J."/>
            <person name="Kanekatsu M."/>
            <person name="Kubota E."/>
            <person name="Ohtake R."/>
            <person name="Suzuki T."/>
            <person name="Kanesaki Y."/>
        </authorList>
    </citation>
    <scope>NUCLEOTIDE SEQUENCE [LARGE SCALE GENOMIC DNA]</scope>
    <source>
        <strain evidence="2 3">Heshi-A3</strain>
    </source>
</reference>
<comment type="caution">
    <text evidence="2">The sequence shown here is derived from an EMBL/GenBank/DDBJ whole genome shotgun (WGS) entry which is preliminary data.</text>
</comment>
<evidence type="ECO:0000259" key="1">
    <source>
        <dbReference type="SMART" id="SM00901"/>
    </source>
</evidence>
<proteinExistence type="predicted"/>
<reference evidence="3" key="2">
    <citation type="submission" date="2016-01" db="EMBL/GenBank/DDBJ databases">
        <title>Draft Genome Sequence of Paenibacillus amylolyticus Heshi-A3 that Was Isolated from Fermented Rice Bran with Aging Salted Mackerel, Which Was Named Heshiko as Traditional Fermented Seafood in Japan.</title>
        <authorList>
            <person name="Akuzawa S."/>
            <person name="Nakagawa J."/>
            <person name="Kanekatsu T."/>
            <person name="Kubota E."/>
            <person name="Ohtake R."/>
            <person name="Suzuki T."/>
            <person name="Kanesaki Y."/>
        </authorList>
    </citation>
    <scope>NUCLEOTIDE SEQUENCE [LARGE SCALE GENOMIC DNA]</scope>
    <source>
        <strain evidence="3">Heshi-A3</strain>
    </source>
</reference>
<dbReference type="Proteomes" id="UP000069697">
    <property type="component" value="Unassembled WGS sequence"/>
</dbReference>
<dbReference type="InterPro" id="IPR014966">
    <property type="entry name" value="FRG-dom"/>
</dbReference>
<evidence type="ECO:0000313" key="3">
    <source>
        <dbReference type="Proteomes" id="UP000069697"/>
    </source>
</evidence>
<dbReference type="RefSeq" id="WP_062837969.1">
    <property type="nucleotide sequence ID" value="NZ_BCNV01000011.1"/>
</dbReference>
<dbReference type="Pfam" id="PF08867">
    <property type="entry name" value="FRG"/>
    <property type="match status" value="1"/>
</dbReference>
<protein>
    <recommendedName>
        <fullName evidence="1">FRG domain-containing protein</fullName>
    </recommendedName>
</protein>
<sequence>MDFSREWIEILNRVRQISDSNGGFTWFRGMSSSDYKLNSGIFRGANSYEDVLKNEITYYHVFKGMGHMEHGKEDWDLLYVMQHHGVRTRLLDWSDSFAVALFFAYSTWDQNSDAAVWVLKPSKLNILNIGYNGLKIPGTRKESYLEYIRNTNYDTTVAIYPPKNSKRMVAQQGVFTLQGNGMVPLEEERNGQLLAKKFLEKIIIPKELASDIKMYLKLSGMNYYTLFPDLDGLAKFVNNDYTIANYENNNVLVPDIPESDEEVS</sequence>
<feature type="domain" description="FRG" evidence="1">
    <location>
        <begin position="21"/>
        <end position="117"/>
    </location>
</feature>
<dbReference type="SMART" id="SM00901">
    <property type="entry name" value="FRG"/>
    <property type="match status" value="1"/>
</dbReference>
<organism evidence="2 3">
    <name type="scientific">Paenibacillus amylolyticus</name>
    <dbReference type="NCBI Taxonomy" id="1451"/>
    <lineage>
        <taxon>Bacteria</taxon>
        <taxon>Bacillati</taxon>
        <taxon>Bacillota</taxon>
        <taxon>Bacilli</taxon>
        <taxon>Bacillales</taxon>
        <taxon>Paenibacillaceae</taxon>
        <taxon>Paenibacillus</taxon>
    </lineage>
</organism>
<name>A0A100VT74_PAEAM</name>